<dbReference type="GO" id="GO:0007089">
    <property type="term" value="P:traversing start control point of mitotic cell cycle"/>
    <property type="evidence" value="ECO:0007669"/>
    <property type="project" value="TreeGrafter"/>
</dbReference>
<evidence type="ECO:0000259" key="2">
    <source>
        <dbReference type="Pfam" id="PF14919"/>
    </source>
</evidence>
<dbReference type="InterPro" id="IPR029420">
    <property type="entry name" value="MTBP_central"/>
</dbReference>
<dbReference type="GO" id="GO:0000776">
    <property type="term" value="C:kinetochore"/>
    <property type="evidence" value="ECO:0007669"/>
    <property type="project" value="TreeGrafter"/>
</dbReference>
<dbReference type="AlphaFoldDB" id="A0AA88XI26"/>
<comment type="caution">
    <text evidence="4">The sequence shown here is derived from an EMBL/GenBank/DDBJ whole genome shotgun (WGS) entry which is preliminary data.</text>
</comment>
<name>A0AA88XI26_PINIB</name>
<gene>
    <name evidence="4" type="ORF">FSP39_006691</name>
</gene>
<dbReference type="EMBL" id="VSWD01000012">
    <property type="protein sequence ID" value="KAK3085652.1"/>
    <property type="molecule type" value="Genomic_DNA"/>
</dbReference>
<sequence length="598" mass="67409">MMRLVCYPSSIPVQTCGEKYLSTSSWKESVLANITYVQEPEEEYQDPHEFLQFLVTSDRRNPGKIIAHLLKSPSQINGGIAHCLHRQSLLPRKPSLISQEDIAAKLSQMPCLNAETLDWLNQTVEDIQSELLKEWLDEKKAHNVVVELEAVHKFLCEIQELVLRKLGPSFPTKYQMPAQPPEDVVFSTELDLNPSEWPERQYLLHQECQRKGLSRVQSTESLALSSPLQAEEAIPTTIDIKNFTKLFREDGSAASENLSPVRRRHPSRTTGSHISLSVRSDTTSLLWPECRDVRAPDVYYNRDKKCERVAAQCSKIQDRYVKEETYSSCSSPIFFVKKKENKGREVADINLRRSPRKALSKLTSPRARGGLKRIEGKLKSPRKSAGGILKSPLKRMTTHLKSPRKSTGGILKSPLKRVASQLKSPRRSLGSFTQTHSHTTRAPPKGNHMKSPRKSQVTGNETGEVRRSPRKKVSANFASVLQSHGRRQSLPAPGKSTSDKPSSTRRLSSLGGAESGRKESRSERHKRKLEEIVTDVLVQHGIGKGDPLHAPSVQRLYKVTKLFVMDLPTSQNLKQEMRNIAEGQVKQVVDLEKKRLAK</sequence>
<feature type="compositionally biased region" description="Polar residues" evidence="1">
    <location>
        <begin position="495"/>
        <end position="507"/>
    </location>
</feature>
<dbReference type="Pfam" id="PF14919">
    <property type="entry name" value="MTBP_mid"/>
    <property type="match status" value="1"/>
</dbReference>
<keyword evidence="5" id="KW-1185">Reference proteome</keyword>
<dbReference type="GO" id="GO:0034501">
    <property type="term" value="P:protein localization to kinetochore"/>
    <property type="evidence" value="ECO:0007669"/>
    <property type="project" value="TreeGrafter"/>
</dbReference>
<proteinExistence type="predicted"/>
<dbReference type="InterPro" id="IPR039061">
    <property type="entry name" value="MTBP"/>
</dbReference>
<dbReference type="Pfam" id="PF14920">
    <property type="entry name" value="MTBP_C"/>
    <property type="match status" value="1"/>
</dbReference>
<evidence type="ECO:0000313" key="4">
    <source>
        <dbReference type="EMBL" id="KAK3085652.1"/>
    </source>
</evidence>
<evidence type="ECO:0000313" key="5">
    <source>
        <dbReference type="Proteomes" id="UP001186944"/>
    </source>
</evidence>
<feature type="region of interest" description="Disordered" evidence="1">
    <location>
        <begin position="254"/>
        <end position="273"/>
    </location>
</feature>
<dbReference type="PANTHER" id="PTHR14382">
    <property type="entry name" value="MDM2-BINDING PROTEIN"/>
    <property type="match status" value="1"/>
</dbReference>
<feature type="compositionally biased region" description="Basic residues" evidence="1">
    <location>
        <begin position="392"/>
        <end position="404"/>
    </location>
</feature>
<feature type="domain" description="MDN2-binding protein C-terminal" evidence="3">
    <location>
        <begin position="284"/>
        <end position="589"/>
    </location>
</feature>
<feature type="region of interest" description="Disordered" evidence="1">
    <location>
        <begin position="361"/>
        <end position="527"/>
    </location>
</feature>
<organism evidence="4 5">
    <name type="scientific">Pinctada imbricata</name>
    <name type="common">Atlantic pearl-oyster</name>
    <name type="synonym">Pinctada martensii</name>
    <dbReference type="NCBI Taxonomy" id="66713"/>
    <lineage>
        <taxon>Eukaryota</taxon>
        <taxon>Metazoa</taxon>
        <taxon>Spiralia</taxon>
        <taxon>Lophotrochozoa</taxon>
        <taxon>Mollusca</taxon>
        <taxon>Bivalvia</taxon>
        <taxon>Autobranchia</taxon>
        <taxon>Pteriomorphia</taxon>
        <taxon>Pterioida</taxon>
        <taxon>Pterioidea</taxon>
        <taxon>Pteriidae</taxon>
        <taxon>Pinctada</taxon>
    </lineage>
</organism>
<dbReference type="GO" id="GO:0031396">
    <property type="term" value="P:regulation of protein ubiquitination"/>
    <property type="evidence" value="ECO:0007669"/>
    <property type="project" value="InterPro"/>
</dbReference>
<reference evidence="4" key="1">
    <citation type="submission" date="2019-08" db="EMBL/GenBank/DDBJ databases">
        <title>The improved chromosome-level genome for the pearl oyster Pinctada fucata martensii using PacBio sequencing and Hi-C.</title>
        <authorList>
            <person name="Zheng Z."/>
        </authorList>
    </citation>
    <scope>NUCLEOTIDE SEQUENCE</scope>
    <source>
        <strain evidence="4">ZZ-2019</strain>
        <tissue evidence="4">Adductor muscle</tissue>
    </source>
</reference>
<feature type="domain" description="DM2" evidence="2">
    <location>
        <begin position="4"/>
        <end position="256"/>
    </location>
</feature>
<evidence type="ECO:0000259" key="3">
    <source>
        <dbReference type="Pfam" id="PF14920"/>
    </source>
</evidence>
<dbReference type="Proteomes" id="UP001186944">
    <property type="component" value="Unassembled WGS sequence"/>
</dbReference>
<evidence type="ECO:0000256" key="1">
    <source>
        <dbReference type="SAM" id="MobiDB-lite"/>
    </source>
</evidence>
<protein>
    <submittedName>
        <fullName evidence="4">Uncharacterized protein</fullName>
    </submittedName>
</protein>
<dbReference type="InterPro" id="IPR029418">
    <property type="entry name" value="MTBP_C"/>
</dbReference>
<dbReference type="PANTHER" id="PTHR14382:SF1">
    <property type="entry name" value="MDM2-BINDING PROTEIN"/>
    <property type="match status" value="1"/>
</dbReference>
<accession>A0AA88XI26</accession>